<dbReference type="Proteomes" id="UP001281147">
    <property type="component" value="Unassembled WGS sequence"/>
</dbReference>
<protein>
    <submittedName>
        <fullName evidence="1">Uncharacterized protein</fullName>
    </submittedName>
</protein>
<proteinExistence type="predicted"/>
<accession>A0ACC3MQ68</accession>
<name>A0ACC3MQ68_9PEZI</name>
<organism evidence="1 2">
    <name type="scientific">Vermiconidia calcicola</name>
    <dbReference type="NCBI Taxonomy" id="1690605"/>
    <lineage>
        <taxon>Eukaryota</taxon>
        <taxon>Fungi</taxon>
        <taxon>Dikarya</taxon>
        <taxon>Ascomycota</taxon>
        <taxon>Pezizomycotina</taxon>
        <taxon>Dothideomycetes</taxon>
        <taxon>Dothideomycetidae</taxon>
        <taxon>Mycosphaerellales</taxon>
        <taxon>Extremaceae</taxon>
        <taxon>Vermiconidia</taxon>
    </lineage>
</organism>
<gene>
    <name evidence="1" type="ORF">LTR37_015643</name>
</gene>
<reference evidence="1" key="1">
    <citation type="submission" date="2023-07" db="EMBL/GenBank/DDBJ databases">
        <title>Black Yeasts Isolated from many extreme environments.</title>
        <authorList>
            <person name="Coleine C."/>
            <person name="Stajich J.E."/>
            <person name="Selbmann L."/>
        </authorList>
    </citation>
    <scope>NUCLEOTIDE SEQUENCE</scope>
    <source>
        <strain evidence="1">CCFEE 5714</strain>
    </source>
</reference>
<comment type="caution">
    <text evidence="1">The sequence shown here is derived from an EMBL/GenBank/DDBJ whole genome shotgun (WGS) entry which is preliminary data.</text>
</comment>
<evidence type="ECO:0000313" key="2">
    <source>
        <dbReference type="Proteomes" id="UP001281147"/>
    </source>
</evidence>
<evidence type="ECO:0000313" key="1">
    <source>
        <dbReference type="EMBL" id="KAK3701081.1"/>
    </source>
</evidence>
<dbReference type="EMBL" id="JAUTXU010000177">
    <property type="protein sequence ID" value="KAK3701081.1"/>
    <property type="molecule type" value="Genomic_DNA"/>
</dbReference>
<sequence>MSGVQDVERRDQLAVSSSHAVDESLAPTVVSIPWRIPTVTNLTMLEALPPAARQRETKKIADTFASTGRNIFVHYMTPILELRRQLLLNSRTTKKGFPKTAAQLWQSLDAEEVFYWDEVARQLRLCMKKAVLSPKGCLIHAGRVNDKTKYVWHAEVAVAAYLNLPPPQEPTELTDPSSPVRFEKDNDLATDLDTLTFSHTNKTGETADCKSTLSLRKKTSDANTPCIDRTLAKAPLDQDTTETGLLDTLPDRCQYDQKMLYSHFARYDYNEVRKAEGKHQTAMLRQLADLFDKTGKVLFYYYVVPRLCKQLYPPTAGETVTGQAADVWRFMAGSEKEKWRKESAKVKKQLGDGDVIGLEVLQLDSLDAEVLGLHELAEAALSGRCEK</sequence>
<keyword evidence="2" id="KW-1185">Reference proteome</keyword>